<organism evidence="4 5">
    <name type="scientific">Operophtera brumata</name>
    <name type="common">Winter moth</name>
    <name type="synonym">Phalaena brumata</name>
    <dbReference type="NCBI Taxonomy" id="104452"/>
    <lineage>
        <taxon>Eukaryota</taxon>
        <taxon>Metazoa</taxon>
        <taxon>Ecdysozoa</taxon>
        <taxon>Arthropoda</taxon>
        <taxon>Hexapoda</taxon>
        <taxon>Insecta</taxon>
        <taxon>Pterygota</taxon>
        <taxon>Neoptera</taxon>
        <taxon>Endopterygota</taxon>
        <taxon>Lepidoptera</taxon>
        <taxon>Glossata</taxon>
        <taxon>Ditrysia</taxon>
        <taxon>Geometroidea</taxon>
        <taxon>Geometridae</taxon>
        <taxon>Larentiinae</taxon>
        <taxon>Operophtera</taxon>
    </lineage>
</organism>
<gene>
    <name evidence="4" type="ORF">OBRU01_23315</name>
</gene>
<evidence type="ECO:0000313" key="5">
    <source>
        <dbReference type="Proteomes" id="UP000037510"/>
    </source>
</evidence>
<proteinExistence type="predicted"/>
<reference evidence="4 5" key="1">
    <citation type="journal article" date="2015" name="Genome Biol. Evol.">
        <title>The genome of winter moth (Operophtera brumata) provides a genomic perspective on sexual dimorphism and phenology.</title>
        <authorList>
            <person name="Derks M.F."/>
            <person name="Smit S."/>
            <person name="Salis L."/>
            <person name="Schijlen E."/>
            <person name="Bossers A."/>
            <person name="Mateman C."/>
            <person name="Pijl A.S."/>
            <person name="de Ridder D."/>
            <person name="Groenen M.A."/>
            <person name="Visser M.E."/>
            <person name="Megens H.J."/>
        </authorList>
    </citation>
    <scope>NUCLEOTIDE SEQUENCE [LARGE SCALE GENOMIC DNA]</scope>
    <source>
        <strain evidence="4">WM2013NL</strain>
        <tissue evidence="4">Head and thorax</tissue>
    </source>
</reference>
<feature type="domain" description="DDE Tnp4" evidence="3">
    <location>
        <begin position="16"/>
        <end position="81"/>
    </location>
</feature>
<dbReference type="Proteomes" id="UP000037510">
    <property type="component" value="Unassembled WGS sequence"/>
</dbReference>
<comment type="caution">
    <text evidence="4">The sequence shown here is derived from an EMBL/GenBank/DDBJ whole genome shotgun (WGS) entry which is preliminary data.</text>
</comment>
<dbReference type="AlphaFoldDB" id="A0A0L7KL71"/>
<keyword evidence="2" id="KW-0479">Metal-binding</keyword>
<dbReference type="STRING" id="104452.A0A0L7KL71"/>
<keyword evidence="5" id="KW-1185">Reference proteome</keyword>
<dbReference type="InterPro" id="IPR027806">
    <property type="entry name" value="HARBI1_dom"/>
</dbReference>
<evidence type="ECO:0000313" key="4">
    <source>
        <dbReference type="EMBL" id="KOB63796.1"/>
    </source>
</evidence>
<name>A0A0L7KL71_OPEBR</name>
<evidence type="ECO:0000259" key="3">
    <source>
        <dbReference type="Pfam" id="PF13359"/>
    </source>
</evidence>
<accession>A0A0L7KL71</accession>
<evidence type="ECO:0000256" key="2">
    <source>
        <dbReference type="ARBA" id="ARBA00022723"/>
    </source>
</evidence>
<evidence type="ECO:0000256" key="1">
    <source>
        <dbReference type="ARBA" id="ARBA00001968"/>
    </source>
</evidence>
<dbReference type="EMBL" id="JTDY01009262">
    <property type="protein sequence ID" value="KOB63796.1"/>
    <property type="molecule type" value="Genomic_DNA"/>
</dbReference>
<protein>
    <submittedName>
        <fullName evidence="4">Putative nuclease HARBI1</fullName>
    </submittedName>
</protein>
<dbReference type="GO" id="GO:0046872">
    <property type="term" value="F:metal ion binding"/>
    <property type="evidence" value="ECO:0007669"/>
    <property type="project" value="UniProtKB-KW"/>
</dbReference>
<sequence>MFYYFRFMDKHGFPGDGTHISIIRPVDHEEAYFNRKGYHSLNVLAICDVNLNILYLDASFGGAAHDSFIWSQSPIKAYMEHLHVEGERNWLLVSYFVYRRFWFSTKAIYDDANLKSSRRVTGRLLQKTPLQYAQRCGTVFWGDEGAMAVLNVTPIATLYPNKSWENSKGFKGNGKERKCLILDYRMRKM</sequence>
<comment type="cofactor">
    <cofactor evidence="1">
        <name>a divalent metal cation</name>
        <dbReference type="ChEBI" id="CHEBI:60240"/>
    </cofactor>
</comment>
<dbReference type="Pfam" id="PF13359">
    <property type="entry name" value="DDE_Tnp_4"/>
    <property type="match status" value="1"/>
</dbReference>